<sequence>MTLPERLSDVRFYGGSICFVMHLDFGSSLAEQDRQHDLDRHLAEVFYHGADFCLSLGWFDESGVADGHYPDGQFILSITGGQATLREWRTRDLLELRRFVLEARDLAARLAPRRDLPTELLELAPGAPAALVNQADLFLRGQLPGYTVTQHRRWHVSGDVVAWTALPPLTLPDAEALSGALQGWVWEHRKFASAYSLENWTERLRRSATF</sequence>
<dbReference type="Proteomes" id="UP000277766">
    <property type="component" value="Unassembled WGS sequence"/>
</dbReference>
<protein>
    <submittedName>
        <fullName evidence="1">Uncharacterized protein</fullName>
    </submittedName>
</protein>
<dbReference type="OrthoDB" id="9842590at2"/>
<comment type="caution">
    <text evidence="1">The sequence shown here is derived from an EMBL/GenBank/DDBJ whole genome shotgun (WGS) entry which is preliminary data.</text>
</comment>
<dbReference type="RefSeq" id="WP_126351256.1">
    <property type="nucleotide sequence ID" value="NZ_CP086380.1"/>
</dbReference>
<proteinExistence type="predicted"/>
<evidence type="ECO:0000313" key="1">
    <source>
        <dbReference type="EMBL" id="RTR29912.1"/>
    </source>
</evidence>
<gene>
    <name evidence="1" type="ORF">EJ104_02925</name>
</gene>
<keyword evidence="2" id="KW-1185">Reference proteome</keyword>
<accession>A0A431W3F3</accession>
<dbReference type="EMBL" id="RXPE01000003">
    <property type="protein sequence ID" value="RTR29912.1"/>
    <property type="molecule type" value="Genomic_DNA"/>
</dbReference>
<evidence type="ECO:0000313" key="2">
    <source>
        <dbReference type="Proteomes" id="UP000277766"/>
    </source>
</evidence>
<reference evidence="1 2" key="1">
    <citation type="submission" date="2018-12" db="EMBL/GenBank/DDBJ databases">
        <title>Deinococcus radiophilus ATCC 27603 genome sequencing and assembly.</title>
        <authorList>
            <person name="Maclea K.S."/>
            <person name="Maynard C.R."/>
        </authorList>
    </citation>
    <scope>NUCLEOTIDE SEQUENCE [LARGE SCALE GENOMIC DNA]</scope>
    <source>
        <strain evidence="1 2">ATCC 27603</strain>
    </source>
</reference>
<dbReference type="AlphaFoldDB" id="A0A431W3F3"/>
<name>A0A431W3F3_9DEIO</name>
<organism evidence="1 2">
    <name type="scientific">Deinococcus radiophilus</name>
    <dbReference type="NCBI Taxonomy" id="32062"/>
    <lineage>
        <taxon>Bacteria</taxon>
        <taxon>Thermotogati</taxon>
        <taxon>Deinococcota</taxon>
        <taxon>Deinococci</taxon>
        <taxon>Deinococcales</taxon>
        <taxon>Deinococcaceae</taxon>
        <taxon>Deinococcus</taxon>
    </lineage>
</organism>